<evidence type="ECO:0000256" key="1">
    <source>
        <dbReference type="ARBA" id="ARBA00006257"/>
    </source>
</evidence>
<evidence type="ECO:0000313" key="14">
    <source>
        <dbReference type="EMBL" id="HGZ12348.1"/>
    </source>
</evidence>
<organism evidence="14">
    <name type="scientific">Desulfobacca acetoxidans</name>
    <dbReference type="NCBI Taxonomy" id="60893"/>
    <lineage>
        <taxon>Bacteria</taxon>
        <taxon>Pseudomonadati</taxon>
        <taxon>Thermodesulfobacteriota</taxon>
        <taxon>Desulfobaccia</taxon>
        <taxon>Desulfobaccales</taxon>
        <taxon>Desulfobaccaceae</taxon>
        <taxon>Desulfobacca</taxon>
    </lineage>
</organism>
<dbReference type="InterPro" id="IPR005837">
    <property type="entry name" value="FliP"/>
</dbReference>
<feature type="chain" id="PRO_5027738710" description="Flagellar biosynthetic protein FliP" evidence="13">
    <location>
        <begin position="22"/>
        <end position="242"/>
    </location>
</feature>
<keyword evidence="14" id="KW-0966">Cell projection</keyword>
<dbReference type="PRINTS" id="PR01302">
    <property type="entry name" value="TYPE3IMPPROT"/>
</dbReference>
<dbReference type="NCBIfam" id="NF009438">
    <property type="entry name" value="PRK12797.1"/>
    <property type="match status" value="1"/>
</dbReference>
<keyword evidence="9 12" id="KW-0472">Membrane</keyword>
<keyword evidence="14" id="KW-0969">Cilium</keyword>
<gene>
    <name evidence="12 14" type="primary">fliP</name>
    <name evidence="14" type="ORF">ENW48_09025</name>
</gene>
<evidence type="ECO:0000256" key="12">
    <source>
        <dbReference type="RuleBase" id="RU362069"/>
    </source>
</evidence>
<evidence type="ECO:0000256" key="8">
    <source>
        <dbReference type="ARBA" id="ARBA00022989"/>
    </source>
</evidence>
<accession>A0A7C5AMP3</accession>
<evidence type="ECO:0000256" key="4">
    <source>
        <dbReference type="ARBA" id="ARBA00022475"/>
    </source>
</evidence>
<comment type="subcellular location">
    <subcellularLocation>
        <location evidence="12">Cell membrane</location>
        <topology evidence="12">Multi-pass membrane protein</topology>
    </subcellularLocation>
    <subcellularLocation>
        <location evidence="12">Bacterial flagellum basal body</location>
    </subcellularLocation>
</comment>
<keyword evidence="13" id="KW-0732">Signal</keyword>
<dbReference type="GO" id="GO:0009425">
    <property type="term" value="C:bacterial-type flagellum basal body"/>
    <property type="evidence" value="ECO:0007669"/>
    <property type="project" value="UniProtKB-SubCell"/>
</dbReference>
<evidence type="ECO:0000256" key="2">
    <source>
        <dbReference type="ARBA" id="ARBA00021714"/>
    </source>
</evidence>
<dbReference type="PANTHER" id="PTHR30587:SF0">
    <property type="entry name" value="FLAGELLAR BIOSYNTHETIC PROTEIN FLIP"/>
    <property type="match status" value="1"/>
</dbReference>
<keyword evidence="4 12" id="KW-1003">Cell membrane</keyword>
<dbReference type="GO" id="GO:0044781">
    <property type="term" value="P:bacterial-type flagellum organization"/>
    <property type="evidence" value="ECO:0007669"/>
    <property type="project" value="UniProtKB-UniRule"/>
</dbReference>
<evidence type="ECO:0000256" key="6">
    <source>
        <dbReference type="ARBA" id="ARBA00022795"/>
    </source>
</evidence>
<dbReference type="PROSITE" id="PS01060">
    <property type="entry name" value="FLIP_1"/>
    <property type="match status" value="1"/>
</dbReference>
<evidence type="ECO:0000256" key="10">
    <source>
        <dbReference type="ARBA" id="ARBA00023143"/>
    </source>
</evidence>
<feature type="transmembrane region" description="Helical" evidence="12">
    <location>
        <begin position="45"/>
        <end position="72"/>
    </location>
</feature>
<dbReference type="Pfam" id="PF00813">
    <property type="entry name" value="FliP"/>
    <property type="match status" value="1"/>
</dbReference>
<keyword evidence="11 12" id="KW-1006">Bacterial flagellum protein export</keyword>
<evidence type="ECO:0000256" key="3">
    <source>
        <dbReference type="ARBA" id="ARBA00022448"/>
    </source>
</evidence>
<evidence type="ECO:0000256" key="9">
    <source>
        <dbReference type="ARBA" id="ARBA00023136"/>
    </source>
</evidence>
<proteinExistence type="inferred from homology"/>
<dbReference type="PRINTS" id="PR00951">
    <property type="entry name" value="FLGBIOSNFLIP"/>
</dbReference>
<keyword evidence="3 12" id="KW-0813">Transport</keyword>
<feature type="signal peptide" evidence="13">
    <location>
        <begin position="1"/>
        <end position="21"/>
    </location>
</feature>
<keyword evidence="14" id="KW-0282">Flagellum</keyword>
<reference evidence="14" key="1">
    <citation type="journal article" date="2020" name="mSystems">
        <title>Genome- and Community-Level Interaction Insights into Carbon Utilization and Element Cycling Functions of Hydrothermarchaeota in Hydrothermal Sediment.</title>
        <authorList>
            <person name="Zhou Z."/>
            <person name="Liu Y."/>
            <person name="Xu W."/>
            <person name="Pan J."/>
            <person name="Luo Z.H."/>
            <person name="Li M."/>
        </authorList>
    </citation>
    <scope>NUCLEOTIDE SEQUENCE [LARGE SCALE GENOMIC DNA]</scope>
    <source>
        <strain evidence="14">SpSt-853</strain>
    </source>
</reference>
<dbReference type="NCBIfam" id="TIGR01103">
    <property type="entry name" value="fliP"/>
    <property type="match status" value="1"/>
</dbReference>
<protein>
    <recommendedName>
        <fullName evidence="2 12">Flagellar biosynthetic protein FliP</fullName>
    </recommendedName>
</protein>
<keyword evidence="5 12" id="KW-0812">Transmembrane</keyword>
<sequence length="242" mass="27131">MKKRTAIQFALLFLAGRPAWAAAPWGLEQFFEPERLSLSLQILLFLTVLSLAPALVIMVTSFTRLVVVFSFLRHALGTQQMPPNQVLIGLALFLTVFIMAPVWQEIQDKAVRPYINHQVGGAEALKLGLEPLRAFMLRQTREKDLALFLSFSRTPRPQTAQDVPLSAIIPAFMISELKTAFEIGFLLYLPFLIIDMVVASLLLSMGMMMLPPVMISLMFKVLLFVLVDGWNLVVGSLVKSFH</sequence>
<evidence type="ECO:0000256" key="7">
    <source>
        <dbReference type="ARBA" id="ARBA00022927"/>
    </source>
</evidence>
<comment type="similarity">
    <text evidence="1 12">Belongs to the FliP/MopC/SpaP family.</text>
</comment>
<evidence type="ECO:0000256" key="13">
    <source>
        <dbReference type="SAM" id="SignalP"/>
    </source>
</evidence>
<dbReference type="GO" id="GO:0005886">
    <property type="term" value="C:plasma membrane"/>
    <property type="evidence" value="ECO:0007669"/>
    <property type="project" value="UniProtKB-SubCell"/>
</dbReference>
<dbReference type="PANTHER" id="PTHR30587">
    <property type="entry name" value="FLAGELLAR BIOSYNTHETIC PROTEIN FLIP"/>
    <property type="match status" value="1"/>
</dbReference>
<comment type="function">
    <text evidence="12">Plays a role in the flagellum-specific transport system.</text>
</comment>
<keyword evidence="8 12" id="KW-1133">Transmembrane helix</keyword>
<feature type="transmembrane region" description="Helical" evidence="12">
    <location>
        <begin position="185"/>
        <end position="205"/>
    </location>
</feature>
<keyword evidence="6 12" id="KW-1005">Bacterial flagellum biogenesis</keyword>
<dbReference type="EMBL" id="DTKJ01000059">
    <property type="protein sequence ID" value="HGZ12348.1"/>
    <property type="molecule type" value="Genomic_DNA"/>
</dbReference>
<keyword evidence="7 12" id="KW-0653">Protein transport</keyword>
<feature type="transmembrane region" description="Helical" evidence="12">
    <location>
        <begin position="84"/>
        <end position="103"/>
    </location>
</feature>
<evidence type="ECO:0000256" key="11">
    <source>
        <dbReference type="ARBA" id="ARBA00023225"/>
    </source>
</evidence>
<keyword evidence="10" id="KW-0975">Bacterial flagellum</keyword>
<dbReference type="AlphaFoldDB" id="A0A7C5AMP3"/>
<evidence type="ECO:0000256" key="5">
    <source>
        <dbReference type="ARBA" id="ARBA00022692"/>
    </source>
</evidence>
<name>A0A7C5AMP3_9BACT</name>
<dbReference type="InterPro" id="IPR005838">
    <property type="entry name" value="T3SS_IM_P"/>
</dbReference>
<feature type="transmembrane region" description="Helical" evidence="12">
    <location>
        <begin position="217"/>
        <end position="238"/>
    </location>
</feature>
<comment type="caution">
    <text evidence="14">The sequence shown here is derived from an EMBL/GenBank/DDBJ whole genome shotgun (WGS) entry which is preliminary data.</text>
</comment>
<dbReference type="GO" id="GO:0009306">
    <property type="term" value="P:protein secretion"/>
    <property type="evidence" value="ECO:0007669"/>
    <property type="project" value="UniProtKB-UniRule"/>
</dbReference>